<dbReference type="OrthoDB" id="694705at2759"/>
<name>A0A5J9TWW9_9POAL</name>
<dbReference type="Gramene" id="TVU15893">
    <property type="protein sequence ID" value="TVU15893"/>
    <property type="gene ID" value="EJB05_39436"/>
</dbReference>
<proteinExistence type="predicted"/>
<sequence length="665" mass="75794">MSAPKKKGSLFETKVQFKLQPTTPGPGRSRDGGGGAAVPPRPPQVEYVRLHLAPRPAPPSAQPTPTVNKSPPSRLAPKEPRLRPPSPKEVDELNQKGQAKQKEDGVLKRASDHKFHHLLDDIDRISVPVKIVAGNTTCFCPPKDGPELSKVSQSAITHPKGTTNLQKEVSEQNQNGQTKGNEDLNLEISSSVPLKRLAGKRACVRPPRDFHDLTEVLKCSSAHTKKEVDYQNQKRQAKQKEDGHLERTYELDFHNLLDDINGASLPLTLGAGKRTRICPPRDSHELSEVSQSESAHPKNMPGTERHTFSSKSKLAGRNREISERLNSDKDKQCPDDTSDQDGNLTLGNFHSNKKCSLDKDTSEVVEPVRSSNQRDDGADTCTDTRRNFDKFIGRRKLTKTIDVPGTSTNYKISSASRMETRLILRRSLRSLYKLHKDGWCLGGSFSLRNFLIDDNLFISLQYRAEDRREFNRKGARADFQRFARMVRKEMFSSEDMPDEIRRWLERIERAGMDYEYLLSYDCSLMEHNQVMSTFMQLYAKLLRMERSDYLGYQFVLDHLQHFSGWSFEDLQNEFFTGTFWRRDPVTRNRGPAAYGSDVMSLLRLIRNTFQHIMLKTIESNGEIMFDEDQYEDILNDGFPGLLGDFMEAMYIVGYLADLNLEYVMI</sequence>
<dbReference type="AlphaFoldDB" id="A0A5J9TWW9"/>
<feature type="region of interest" description="Disordered" evidence="1">
    <location>
        <begin position="360"/>
        <end position="380"/>
    </location>
</feature>
<dbReference type="EMBL" id="RWGY01000031">
    <property type="protein sequence ID" value="TVU15893.1"/>
    <property type="molecule type" value="Genomic_DNA"/>
</dbReference>
<accession>A0A5J9TWW9</accession>
<evidence type="ECO:0000313" key="2">
    <source>
        <dbReference type="EMBL" id="TVU15893.1"/>
    </source>
</evidence>
<feature type="region of interest" description="Disordered" evidence="1">
    <location>
        <begin position="1"/>
        <end position="108"/>
    </location>
</feature>
<feature type="region of interest" description="Disordered" evidence="1">
    <location>
        <begin position="223"/>
        <end position="243"/>
    </location>
</feature>
<gene>
    <name evidence="2" type="ORF">EJB05_39436</name>
</gene>
<organism evidence="2 3">
    <name type="scientific">Eragrostis curvula</name>
    <name type="common">weeping love grass</name>
    <dbReference type="NCBI Taxonomy" id="38414"/>
    <lineage>
        <taxon>Eukaryota</taxon>
        <taxon>Viridiplantae</taxon>
        <taxon>Streptophyta</taxon>
        <taxon>Embryophyta</taxon>
        <taxon>Tracheophyta</taxon>
        <taxon>Spermatophyta</taxon>
        <taxon>Magnoliopsida</taxon>
        <taxon>Liliopsida</taxon>
        <taxon>Poales</taxon>
        <taxon>Poaceae</taxon>
        <taxon>PACMAD clade</taxon>
        <taxon>Chloridoideae</taxon>
        <taxon>Eragrostideae</taxon>
        <taxon>Eragrostidinae</taxon>
        <taxon>Eragrostis</taxon>
    </lineage>
</organism>
<dbReference type="PANTHER" id="PTHR35161">
    <property type="entry name" value="OS02G0303100 PROTEIN"/>
    <property type="match status" value="1"/>
</dbReference>
<comment type="caution">
    <text evidence="2">The sequence shown here is derived from an EMBL/GenBank/DDBJ whole genome shotgun (WGS) entry which is preliminary data.</text>
</comment>
<reference evidence="2 3" key="1">
    <citation type="journal article" date="2019" name="Sci. Rep.">
        <title>A high-quality genome of Eragrostis curvula grass provides insights into Poaceae evolution and supports new strategies to enhance forage quality.</title>
        <authorList>
            <person name="Carballo J."/>
            <person name="Santos B.A.C.M."/>
            <person name="Zappacosta D."/>
            <person name="Garbus I."/>
            <person name="Selva J.P."/>
            <person name="Gallo C.A."/>
            <person name="Diaz A."/>
            <person name="Albertini E."/>
            <person name="Caccamo M."/>
            <person name="Echenique V."/>
        </authorList>
    </citation>
    <scope>NUCLEOTIDE SEQUENCE [LARGE SCALE GENOMIC DNA]</scope>
    <source>
        <strain evidence="3">cv. Victoria</strain>
        <tissue evidence="2">Leaf</tissue>
    </source>
</reference>
<evidence type="ECO:0000256" key="1">
    <source>
        <dbReference type="SAM" id="MobiDB-lite"/>
    </source>
</evidence>
<feature type="compositionally biased region" description="Basic and acidic residues" evidence="1">
    <location>
        <begin position="76"/>
        <end position="108"/>
    </location>
</feature>
<feature type="non-terminal residue" evidence="2">
    <location>
        <position position="1"/>
    </location>
</feature>
<protein>
    <submittedName>
        <fullName evidence="2">Uncharacterized protein</fullName>
    </submittedName>
</protein>
<dbReference type="Proteomes" id="UP000324897">
    <property type="component" value="Unassembled WGS sequence"/>
</dbReference>
<feature type="compositionally biased region" description="Basic and acidic residues" evidence="1">
    <location>
        <begin position="317"/>
        <end position="334"/>
    </location>
</feature>
<feature type="region of interest" description="Disordered" evidence="1">
    <location>
        <begin position="272"/>
        <end position="345"/>
    </location>
</feature>
<dbReference type="PANTHER" id="PTHR35161:SF15">
    <property type="entry name" value="OS07G0690800 PROTEIN"/>
    <property type="match status" value="1"/>
</dbReference>
<keyword evidence="3" id="KW-1185">Reference proteome</keyword>
<evidence type="ECO:0000313" key="3">
    <source>
        <dbReference type="Proteomes" id="UP000324897"/>
    </source>
</evidence>